<dbReference type="SUPFAM" id="SSF48452">
    <property type="entry name" value="TPR-like"/>
    <property type="match status" value="1"/>
</dbReference>
<sequence>MHSAPRIYSVLLTALTARFCSALLLFISLLLITGCSSNPMMLNQLSSETQLQGTAELQGLAYFPQEEDQCGPASLATMLAFNGISVTPEQLKPQLYIPGKGGTLQVELVARTRQYGLIPYQIKPELSELLKELDVGHPVLVMQNLGYSWMPQWHFAIAFGYDLKQQVLLLRSGPDRRYSTDLTLFVKTWQRADNWALVILPPDKLPASAEIFRYMQAASPLEQLGLQEPARIAYQSAAERWPDSATPQMGLGNISYARQQYRLATTHFSRYIKHSATPAPGWNNLAYALNGVGCPEAALKAIRCALSIAPGNPVYKESLQELSETLTDNSTDHRCPIPECIGTD</sequence>
<dbReference type="InterPro" id="IPR019734">
    <property type="entry name" value="TPR_rpt"/>
</dbReference>
<reference evidence="2 3" key="1">
    <citation type="submission" date="2018-11" db="EMBL/GenBank/DDBJ databases">
        <title>The draft genome sequence of Amphritea balenae JAMM 1525T.</title>
        <authorList>
            <person name="Fang Z."/>
            <person name="Zhang Y."/>
            <person name="Han X."/>
        </authorList>
    </citation>
    <scope>NUCLEOTIDE SEQUENCE [LARGE SCALE GENOMIC DNA]</scope>
    <source>
        <strain evidence="2 3">JAMM 1525</strain>
    </source>
</reference>
<dbReference type="InterPro" id="IPR039563">
    <property type="entry name" value="Peptidase_C39_single_dom"/>
</dbReference>
<organism evidence="2 3">
    <name type="scientific">Amphritea balenae</name>
    <dbReference type="NCBI Taxonomy" id="452629"/>
    <lineage>
        <taxon>Bacteria</taxon>
        <taxon>Pseudomonadati</taxon>
        <taxon>Pseudomonadota</taxon>
        <taxon>Gammaproteobacteria</taxon>
        <taxon>Oceanospirillales</taxon>
        <taxon>Oceanospirillaceae</taxon>
        <taxon>Amphritea</taxon>
    </lineage>
</organism>
<feature type="domain" description="Peptidase C39-like" evidence="1">
    <location>
        <begin position="62"/>
        <end position="167"/>
    </location>
</feature>
<evidence type="ECO:0000313" key="3">
    <source>
        <dbReference type="Proteomes" id="UP000267535"/>
    </source>
</evidence>
<evidence type="ECO:0000259" key="1">
    <source>
        <dbReference type="Pfam" id="PF13529"/>
    </source>
</evidence>
<dbReference type="NCBIfam" id="NF033920">
    <property type="entry name" value="C39_PA2778_fam"/>
    <property type="match status" value="1"/>
</dbReference>
<gene>
    <name evidence="2" type="ORF">EHS89_06860</name>
</gene>
<evidence type="ECO:0000313" key="2">
    <source>
        <dbReference type="EMBL" id="RRC99934.1"/>
    </source>
</evidence>
<proteinExistence type="predicted"/>
<accession>A0A3P1SSS9</accession>
<name>A0A3P1SSS9_9GAMM</name>
<dbReference type="OrthoDB" id="5611441at2"/>
<keyword evidence="3" id="KW-1185">Reference proteome</keyword>
<dbReference type="SMART" id="SM00028">
    <property type="entry name" value="TPR"/>
    <property type="match status" value="2"/>
</dbReference>
<dbReference type="InterPro" id="IPR039564">
    <property type="entry name" value="Peptidase_C39-like"/>
</dbReference>
<dbReference type="Proteomes" id="UP000267535">
    <property type="component" value="Unassembled WGS sequence"/>
</dbReference>
<protein>
    <submittedName>
        <fullName evidence="2">Bacteriocin-processing peptidase family protein</fullName>
    </submittedName>
</protein>
<dbReference type="CDD" id="cd02549">
    <property type="entry name" value="Peptidase_C39A"/>
    <property type="match status" value="1"/>
</dbReference>
<dbReference type="AlphaFoldDB" id="A0A3P1SSS9"/>
<dbReference type="Gene3D" id="1.25.40.10">
    <property type="entry name" value="Tetratricopeptide repeat domain"/>
    <property type="match status" value="1"/>
</dbReference>
<comment type="caution">
    <text evidence="2">The sequence shown here is derived from an EMBL/GenBank/DDBJ whole genome shotgun (WGS) entry which is preliminary data.</text>
</comment>
<dbReference type="InterPro" id="IPR011990">
    <property type="entry name" value="TPR-like_helical_dom_sf"/>
</dbReference>
<dbReference type="Pfam" id="PF13529">
    <property type="entry name" value="Peptidase_C39_2"/>
    <property type="match status" value="1"/>
</dbReference>
<dbReference type="Gene3D" id="3.90.70.10">
    <property type="entry name" value="Cysteine proteinases"/>
    <property type="match status" value="1"/>
</dbReference>
<dbReference type="PROSITE" id="PS51257">
    <property type="entry name" value="PROKAR_LIPOPROTEIN"/>
    <property type="match status" value="1"/>
</dbReference>
<dbReference type="EMBL" id="RQXV01000003">
    <property type="protein sequence ID" value="RRC99934.1"/>
    <property type="molecule type" value="Genomic_DNA"/>
</dbReference>